<dbReference type="PANTHER" id="PTHR32083:SF34">
    <property type="entry name" value="COILED-COIL DOMAIN-CONTAINING PROTEIN 146"/>
    <property type="match status" value="1"/>
</dbReference>
<feature type="coiled-coil region" evidence="2">
    <location>
        <begin position="585"/>
        <end position="619"/>
    </location>
</feature>
<feature type="region of interest" description="Disordered" evidence="3">
    <location>
        <begin position="866"/>
        <end position="939"/>
    </location>
</feature>
<evidence type="ECO:0000313" key="6">
    <source>
        <dbReference type="Proteomes" id="UP000241890"/>
    </source>
</evidence>
<dbReference type="GO" id="GO:0005856">
    <property type="term" value="C:cytoskeleton"/>
    <property type="evidence" value="ECO:0007669"/>
    <property type="project" value="TreeGrafter"/>
</dbReference>
<keyword evidence="1 2" id="KW-0175">Coiled coil</keyword>
<dbReference type="InParanoid" id="A0A2R5GJX3"/>
<feature type="domain" description="Cilia- and flagella-associated protein 58 central coiled coil" evidence="4">
    <location>
        <begin position="383"/>
        <end position="674"/>
    </location>
</feature>
<dbReference type="Proteomes" id="UP000241890">
    <property type="component" value="Unassembled WGS sequence"/>
</dbReference>
<dbReference type="AlphaFoldDB" id="A0A2R5GJX3"/>
<accession>A0A2R5GJX3</accession>
<keyword evidence="6" id="KW-1185">Reference proteome</keyword>
<dbReference type="Pfam" id="PF21771">
    <property type="entry name" value="CFAP58_CC"/>
    <property type="match status" value="1"/>
</dbReference>
<sequence>MASEGGETEELPEVHEVEIVDISNSAAFVLLNDLVSTGKIDQEAADALKVQYELLHKSTLELYHEEKKTLKKAKQLNQDLLAEKIKLEKLSIRKHEDTQSTVALNKECESTAHELSELMGKGTALHVQVVECQSEKDELERQLEFITKENENLVNPVFEENTEKAKNLEQECARQDKALEESKKERETLVKRNEELSNLAEDLAETRIQLKQTLSKIRADPERIRKQADVVETAVVNLGQEVETLQSQIATSDEELMAQEAKKQAITESGKEISRKLDMHRSTLEQRERDVDALRKSLEEEKSAHQDILAQRVQLELVLKDERLSLKHLLTDLAQTKKSYEGVKKALKKSVAQLDNVKATIPQLDANQADLTASRNLYNTENKELTRKLAALQQEIDIFIANYLRQESIEKSKKQEMETAMAQVKACEHQIALWIEEEHKQAKQLSMLSAQRELRTRDASKAAASHKAAVQDLRIKELTVLDLSKRLTETTNKLRQFSTLYDVVKNERNKYVNLIQASSQALAEMKEKIKILENEVEILRNESIAKDKSLTKEHLAHQAAQCQRDTARHDMNKSQAVYQERQTQVEKQIVEIDKLNSIINNMEKSMVRLKKQYEAAVENRNFSGVQLIDRNDELCILYEKANIQEETLKRGEIGLRDQEEAIRLEKIAIAELERSLQTTRKRLPVVPELAEKVLALKRDLAHERSLTEKLCADLETPENADRWRALLGDDPDLEQLQAKLQVLNHRLNGKKEHLLEKELVLEEVSELAEKLRAKASDGKKNTLTLAKKVNTFQSRIKDTTRRMMAIVSELSMYQATAMKLEQEKHDREAELHDAQLRLGRNEPPSEEAEFEWYRVQKRLEERQRRAQEVAELSSAGGDPFAQTDVGPKRSTAQPRPNAYIPNDALGVPKPYGAQAPFKPTPAGSTMRHIRPPKPQHIEI</sequence>
<evidence type="ECO:0000256" key="1">
    <source>
        <dbReference type="ARBA" id="ARBA00023054"/>
    </source>
</evidence>
<evidence type="ECO:0000256" key="2">
    <source>
        <dbReference type="SAM" id="Coils"/>
    </source>
</evidence>
<protein>
    <submittedName>
        <fullName evidence="5">Coiled-coil domain-containing protein 146</fullName>
    </submittedName>
</protein>
<feature type="coiled-coil region" evidence="2">
    <location>
        <begin position="63"/>
        <end position="93"/>
    </location>
</feature>
<organism evidence="5 6">
    <name type="scientific">Hondaea fermentalgiana</name>
    <dbReference type="NCBI Taxonomy" id="2315210"/>
    <lineage>
        <taxon>Eukaryota</taxon>
        <taxon>Sar</taxon>
        <taxon>Stramenopiles</taxon>
        <taxon>Bigyra</taxon>
        <taxon>Labyrinthulomycetes</taxon>
        <taxon>Thraustochytrida</taxon>
        <taxon>Thraustochytriidae</taxon>
        <taxon>Hondaea</taxon>
    </lineage>
</organism>
<feature type="coiled-coil region" evidence="2">
    <location>
        <begin position="810"/>
        <end position="837"/>
    </location>
</feature>
<evidence type="ECO:0000256" key="3">
    <source>
        <dbReference type="SAM" id="MobiDB-lite"/>
    </source>
</evidence>
<dbReference type="OrthoDB" id="10262929at2759"/>
<feature type="coiled-coil region" evidence="2">
    <location>
        <begin position="515"/>
        <end position="542"/>
    </location>
</feature>
<feature type="coiled-coil region" evidence="2">
    <location>
        <begin position="129"/>
        <end position="304"/>
    </location>
</feature>
<comment type="caution">
    <text evidence="5">The sequence shown here is derived from an EMBL/GenBank/DDBJ whole genome shotgun (WGS) entry which is preliminary data.</text>
</comment>
<feature type="coiled-coil region" evidence="2">
    <location>
        <begin position="733"/>
        <end position="781"/>
    </location>
</feature>
<reference evidence="5 6" key="1">
    <citation type="submission" date="2017-12" db="EMBL/GenBank/DDBJ databases">
        <title>Sequencing, de novo assembly and annotation of complete genome of a new Thraustochytrid species, strain FCC1311.</title>
        <authorList>
            <person name="Sedici K."/>
            <person name="Godart F."/>
            <person name="Aiese Cigliano R."/>
            <person name="Sanseverino W."/>
            <person name="Barakat M."/>
            <person name="Ortet P."/>
            <person name="Marechal E."/>
            <person name="Cagnac O."/>
            <person name="Amato A."/>
        </authorList>
    </citation>
    <scope>NUCLEOTIDE SEQUENCE [LARGE SCALE GENOMIC DNA]</scope>
</reference>
<dbReference type="PANTHER" id="PTHR32083">
    <property type="entry name" value="CILIA AND FLAGELLA-ASSOCIATED PROTEIN 58-RELATED"/>
    <property type="match status" value="1"/>
</dbReference>
<proteinExistence type="predicted"/>
<name>A0A2R5GJX3_9STRA</name>
<feature type="coiled-coil region" evidence="2">
    <location>
        <begin position="375"/>
        <end position="402"/>
    </location>
</feature>
<gene>
    <name evidence="5" type="ORF">FCC1311_073982</name>
</gene>
<dbReference type="InterPro" id="IPR049270">
    <property type="entry name" value="CFAP58_CC"/>
</dbReference>
<dbReference type="EMBL" id="BEYU01000092">
    <property type="protein sequence ID" value="GBG31177.1"/>
    <property type="molecule type" value="Genomic_DNA"/>
</dbReference>
<evidence type="ECO:0000259" key="4">
    <source>
        <dbReference type="Pfam" id="PF21771"/>
    </source>
</evidence>
<evidence type="ECO:0000313" key="5">
    <source>
        <dbReference type="EMBL" id="GBG31177.1"/>
    </source>
</evidence>